<dbReference type="AlphaFoldDB" id="A0A3Q7FQX8"/>
<dbReference type="Gramene" id="Solyc03g115415.1.1">
    <property type="protein sequence ID" value="Solyc03g115415.1.1"/>
    <property type="gene ID" value="Solyc03g115415.1"/>
</dbReference>
<accession>A0A3Q7FQX8</accession>
<organism evidence="1">
    <name type="scientific">Solanum lycopersicum</name>
    <name type="common">Tomato</name>
    <name type="synonym">Lycopersicon esculentum</name>
    <dbReference type="NCBI Taxonomy" id="4081"/>
    <lineage>
        <taxon>Eukaryota</taxon>
        <taxon>Viridiplantae</taxon>
        <taxon>Streptophyta</taxon>
        <taxon>Embryophyta</taxon>
        <taxon>Tracheophyta</taxon>
        <taxon>Spermatophyta</taxon>
        <taxon>Magnoliopsida</taxon>
        <taxon>eudicotyledons</taxon>
        <taxon>Gunneridae</taxon>
        <taxon>Pentapetalae</taxon>
        <taxon>asterids</taxon>
        <taxon>lamiids</taxon>
        <taxon>Solanales</taxon>
        <taxon>Solanaceae</taxon>
        <taxon>Solanoideae</taxon>
        <taxon>Solaneae</taxon>
        <taxon>Solanum</taxon>
        <taxon>Solanum subgen. Lycopersicon</taxon>
    </lineage>
</organism>
<protein>
    <submittedName>
        <fullName evidence="1">Uncharacterized protein</fullName>
    </submittedName>
</protein>
<reference evidence="1" key="2">
    <citation type="submission" date="2019-01" db="UniProtKB">
        <authorList>
            <consortium name="EnsemblPlants"/>
        </authorList>
    </citation>
    <scope>IDENTIFICATION</scope>
    <source>
        <strain evidence="1">cv. Heinz 1706</strain>
    </source>
</reference>
<evidence type="ECO:0000313" key="2">
    <source>
        <dbReference type="Proteomes" id="UP000004994"/>
    </source>
</evidence>
<proteinExistence type="predicted"/>
<dbReference type="Proteomes" id="UP000004994">
    <property type="component" value="Chromosome 3"/>
</dbReference>
<dbReference type="InParanoid" id="A0A3Q7FQX8"/>
<sequence length="121" mass="13824">MAASDGIHCGKHAQSKKVLHHNCYRLCPSRQNYVVWQVSESDRYICQFICARISFKRSVGWKCDALKLIDFNEQLLLLTAKNLLRNGIVNLDKLGNKCRTPLKNKTIAVSFALNEPQILHI</sequence>
<reference evidence="1" key="1">
    <citation type="journal article" date="2012" name="Nature">
        <title>The tomato genome sequence provides insights into fleshy fruit evolution.</title>
        <authorList>
            <consortium name="Tomato Genome Consortium"/>
        </authorList>
    </citation>
    <scope>NUCLEOTIDE SEQUENCE [LARGE SCALE GENOMIC DNA]</scope>
    <source>
        <strain evidence="1">cv. Heinz 1706</strain>
    </source>
</reference>
<dbReference type="EnsemblPlants" id="Solyc03g115415.1.1">
    <property type="protein sequence ID" value="Solyc03g115415.1.1"/>
    <property type="gene ID" value="Solyc03g115415.1"/>
</dbReference>
<name>A0A3Q7FQX8_SOLLC</name>
<keyword evidence="2" id="KW-1185">Reference proteome</keyword>
<evidence type="ECO:0000313" key="1">
    <source>
        <dbReference type="EnsemblPlants" id="Solyc03g115415.1.1"/>
    </source>
</evidence>